<evidence type="ECO:0000259" key="1">
    <source>
        <dbReference type="Pfam" id="PF13610"/>
    </source>
</evidence>
<dbReference type="KEGG" id="cbak:DA792_00290"/>
<dbReference type="EMBL" id="CP028472">
    <property type="protein sequence ID" value="AVW89969.1"/>
    <property type="molecule type" value="Genomic_DNA"/>
</dbReference>
<evidence type="ECO:0000313" key="2">
    <source>
        <dbReference type="EMBL" id="AVW89969.1"/>
    </source>
</evidence>
<accession>A0A2R4LYM0</accession>
<proteinExistence type="predicted"/>
<name>A0A2R4LYM0_9RHOB</name>
<protein>
    <recommendedName>
        <fullName evidence="1">DDE domain-containing protein</fullName>
    </recommendedName>
</protein>
<geneLocation type="plasmid" evidence="3">
    <name>pcblh4a</name>
</geneLocation>
<evidence type="ECO:0000313" key="3">
    <source>
        <dbReference type="Proteomes" id="UP000241447"/>
    </source>
</evidence>
<dbReference type="Pfam" id="PF13610">
    <property type="entry name" value="DDE_Tnp_IS240"/>
    <property type="match status" value="1"/>
</dbReference>
<organism evidence="2 3">
    <name type="scientific">Celeribacter baekdonensis</name>
    <dbReference type="NCBI Taxonomy" id="875171"/>
    <lineage>
        <taxon>Bacteria</taxon>
        <taxon>Pseudomonadati</taxon>
        <taxon>Pseudomonadota</taxon>
        <taxon>Alphaproteobacteria</taxon>
        <taxon>Rhodobacterales</taxon>
        <taxon>Roseobacteraceae</taxon>
        <taxon>Celeribacter</taxon>
    </lineage>
</organism>
<dbReference type="AlphaFoldDB" id="A0A2R4LYM0"/>
<keyword evidence="2" id="KW-0614">Plasmid</keyword>
<gene>
    <name evidence="2" type="ORF">DA792_00290</name>
</gene>
<feature type="domain" description="DDE" evidence="1">
    <location>
        <begin position="43"/>
        <end position="92"/>
    </location>
</feature>
<reference evidence="2 3" key="1">
    <citation type="submission" date="2018-03" db="EMBL/GenBank/DDBJ databases">
        <title>The Complete Genome of Celeribacter baekdonensis strain LH4, a Thiosulfate-Oxidizing Alphaproteobacterium Isolated from Gulf of Mexico Continental Slope Sediments.</title>
        <authorList>
            <person name="Flood B.E."/>
            <person name="Bailey J.V."/>
            <person name="Leprich D."/>
        </authorList>
    </citation>
    <scope>NUCLEOTIDE SEQUENCE [LARGE SCALE GENOMIC DNA]</scope>
    <source>
        <strain evidence="2 3">LH4</strain>
        <plasmid evidence="3">Plasmid pcblh4a</plasmid>
    </source>
</reference>
<dbReference type="Proteomes" id="UP000241447">
    <property type="component" value="Plasmid pCBLh4a"/>
</dbReference>
<dbReference type="InterPro" id="IPR032874">
    <property type="entry name" value="DDE_dom"/>
</dbReference>
<sequence>MRKVHTKGAGLRQKALIQTQVGWLFGGGLCLHRLTSRSCAYHNKSISGIRSQYLNNNVEQDHGFLRKTTRPMLGFKAIYSAAPTRAGIEAAHDSQGTVRAEWRVAFHAVRDPRWVVVFSGNSYSTSSKICDRIFGVLDRQVFEVKKGHFPSVRFDLCHFQHNLER</sequence>